<name>A0AA96M2H8_9ENTR</name>
<evidence type="ECO:0000256" key="1">
    <source>
        <dbReference type="SAM" id="SignalP"/>
    </source>
</evidence>
<dbReference type="AlphaFoldDB" id="A0AA96M2H8"/>
<proteinExistence type="predicted"/>
<evidence type="ECO:0000313" key="2">
    <source>
        <dbReference type="EMBL" id="MFB4718965.1"/>
    </source>
</evidence>
<gene>
    <name evidence="2" type="ORF">ACE3KR_08720</name>
    <name evidence="3" type="ORF">RQP59_14235</name>
</gene>
<keyword evidence="1" id="KW-0732">Signal</keyword>
<feature type="chain" id="PRO_5041741553" description="DUF1496 domain-containing protein" evidence="1">
    <location>
        <begin position="24"/>
        <end position="151"/>
    </location>
</feature>
<accession>A0AA96M2H8</accession>
<dbReference type="KEGG" id="echu:RQP59_14235"/>
<organism evidence="3">
    <name type="scientific">Enterobacter chuandaensis</name>
    <dbReference type="NCBI Taxonomy" id="2497875"/>
    <lineage>
        <taxon>Bacteria</taxon>
        <taxon>Pseudomonadati</taxon>
        <taxon>Pseudomonadota</taxon>
        <taxon>Gammaproteobacteria</taxon>
        <taxon>Enterobacterales</taxon>
        <taxon>Enterobacteriaceae</taxon>
        <taxon>Enterobacter</taxon>
        <taxon>Enterobacter cloacae complex</taxon>
    </lineage>
</organism>
<protein>
    <recommendedName>
        <fullName evidence="5">DUF1496 domain-containing protein</fullName>
    </recommendedName>
</protein>
<reference evidence="2 4" key="2">
    <citation type="submission" date="2024-09" db="EMBL/GenBank/DDBJ databases">
        <title>Molecular characterization of Carbapenemase-producing Enterobacter cloacae Complex from Infections in Argentina.</title>
        <authorList>
            <person name="De Mendieta J.M."/>
            <person name="Gomez S."/>
        </authorList>
    </citation>
    <scope>NUCLEOTIDE SEQUENCE [LARGE SCALE GENOMIC DNA]</scope>
    <source>
        <strain evidence="2 4">M23267</strain>
    </source>
</reference>
<reference evidence="3" key="1">
    <citation type="submission" date="2023-09" db="EMBL/GenBank/DDBJ databases">
        <title>Coexistence of blaNDM-1 and blaKPC-2 in Enterobacter chuandaensis.</title>
        <authorList>
            <person name="Chen R."/>
        </authorList>
    </citation>
    <scope>NUCLEOTIDE SEQUENCE</scope>
    <source>
        <strain evidence="3">FAHZZU5885</strain>
    </source>
</reference>
<evidence type="ECO:0008006" key="5">
    <source>
        <dbReference type="Google" id="ProtNLM"/>
    </source>
</evidence>
<dbReference type="Proteomes" id="UP001577381">
    <property type="component" value="Unassembled WGS sequence"/>
</dbReference>
<dbReference type="RefSeq" id="WP_265194469.1">
    <property type="nucleotide sequence ID" value="NZ_CP135253.1"/>
</dbReference>
<evidence type="ECO:0000313" key="4">
    <source>
        <dbReference type="Proteomes" id="UP001577381"/>
    </source>
</evidence>
<evidence type="ECO:0000313" key="3">
    <source>
        <dbReference type="EMBL" id="WNS36255.1"/>
    </source>
</evidence>
<keyword evidence="4" id="KW-1185">Reference proteome</keyword>
<sequence length="151" mass="16412">MKLMKAISIATLAMAAISGVANAAISGTQTWKMVDQRLENTSNGQKLCLTGAGLEQATMEECGSNPDMQNLREPNFAIGGTLILDEHPYYAYGIIDNKIYIVQNDTSTPHWSHVNGQMITSDYDGHEKCLDIEDGINVPGAKLYIATCTNK</sequence>
<feature type="signal peptide" evidence="1">
    <location>
        <begin position="1"/>
        <end position="23"/>
    </location>
</feature>
<dbReference type="EMBL" id="JBHGSI010000002">
    <property type="protein sequence ID" value="MFB4718965.1"/>
    <property type="molecule type" value="Genomic_DNA"/>
</dbReference>
<dbReference type="EMBL" id="CP135253">
    <property type="protein sequence ID" value="WNS36255.1"/>
    <property type="molecule type" value="Genomic_DNA"/>
</dbReference>